<dbReference type="Gene3D" id="3.30.70.1050">
    <property type="entry name" value="Trigger factor ribosome-binding domain"/>
    <property type="match status" value="1"/>
</dbReference>
<evidence type="ECO:0000256" key="9">
    <source>
        <dbReference type="ARBA" id="ARBA00023306"/>
    </source>
</evidence>
<dbReference type="RefSeq" id="WP_201689891.1">
    <property type="nucleotide sequence ID" value="NZ_JAEQND010000006.1"/>
</dbReference>
<protein>
    <recommendedName>
        <fullName evidence="4 11">Trigger factor</fullName>
        <shortName evidence="11">TF</shortName>
        <ecNumber evidence="3 11">5.2.1.8</ecNumber>
    </recommendedName>
    <alternativeName>
        <fullName evidence="10 11">PPIase</fullName>
    </alternativeName>
</protein>
<dbReference type="Gene3D" id="3.10.50.40">
    <property type="match status" value="1"/>
</dbReference>
<dbReference type="InterPro" id="IPR037041">
    <property type="entry name" value="Trigger_fac_C_sf"/>
</dbReference>
<comment type="function">
    <text evidence="11">Involved in protein export. Acts as a chaperone by maintaining the newly synthesized protein in an open conformation. Functions as a peptidyl-prolyl cis-trans isomerase.</text>
</comment>
<evidence type="ECO:0000256" key="13">
    <source>
        <dbReference type="RuleBase" id="RU003914"/>
    </source>
</evidence>
<dbReference type="SUPFAM" id="SSF109998">
    <property type="entry name" value="Triger factor/SurA peptide-binding domain-like"/>
    <property type="match status" value="1"/>
</dbReference>
<evidence type="ECO:0000256" key="14">
    <source>
        <dbReference type="SAM" id="MobiDB-lite"/>
    </source>
</evidence>
<comment type="similarity">
    <text evidence="2 11 13">Belongs to the FKBP-type PPIase family. Tig subfamily.</text>
</comment>
<dbReference type="InterPro" id="IPR008881">
    <property type="entry name" value="Trigger_fac_ribosome-bd_bac"/>
</dbReference>
<comment type="caution">
    <text evidence="16">The sequence shown here is derived from an EMBL/GenBank/DDBJ whole genome shotgun (WGS) entry which is preliminary data.</text>
</comment>
<dbReference type="InterPro" id="IPR036611">
    <property type="entry name" value="Trigger_fac_ribosome-bd_sf"/>
</dbReference>
<proteinExistence type="inferred from homology"/>
<dbReference type="PIRSF" id="PIRSF003095">
    <property type="entry name" value="Trigger_factor"/>
    <property type="match status" value="1"/>
</dbReference>
<evidence type="ECO:0000256" key="5">
    <source>
        <dbReference type="ARBA" id="ARBA00022618"/>
    </source>
</evidence>
<keyword evidence="5 11" id="KW-0132">Cell division</keyword>
<feature type="region of interest" description="Disordered" evidence="14">
    <location>
        <begin position="433"/>
        <end position="452"/>
    </location>
</feature>
<keyword evidence="17" id="KW-1185">Reference proteome</keyword>
<name>A0ABS1JNW7_9BURK</name>
<feature type="domain" description="PPIase FKBP-type" evidence="15">
    <location>
        <begin position="163"/>
        <end position="248"/>
    </location>
</feature>
<dbReference type="PANTHER" id="PTHR30560:SF3">
    <property type="entry name" value="TRIGGER FACTOR-LIKE PROTEIN TIG, CHLOROPLASTIC"/>
    <property type="match status" value="1"/>
</dbReference>
<evidence type="ECO:0000256" key="10">
    <source>
        <dbReference type="ARBA" id="ARBA00029986"/>
    </source>
</evidence>
<evidence type="ECO:0000259" key="15">
    <source>
        <dbReference type="PROSITE" id="PS50059"/>
    </source>
</evidence>
<reference evidence="16 17" key="1">
    <citation type="journal article" date="2017" name="Int. J. Syst. Evol. Microbiol.">
        <title>Ramlibacter alkalitolerans sp. nov., alkali-tolerant bacterium isolated from soil of ginseng.</title>
        <authorList>
            <person name="Lee D.H."/>
            <person name="Cha C.J."/>
        </authorList>
    </citation>
    <scope>NUCLEOTIDE SEQUENCE [LARGE SCALE GENOMIC DNA]</scope>
    <source>
        <strain evidence="16 17">KACC 19305</strain>
    </source>
</reference>
<dbReference type="NCBIfam" id="TIGR00115">
    <property type="entry name" value="tig"/>
    <property type="match status" value="1"/>
</dbReference>
<dbReference type="PROSITE" id="PS50059">
    <property type="entry name" value="FKBP_PPIASE"/>
    <property type="match status" value="1"/>
</dbReference>
<dbReference type="Pfam" id="PF00254">
    <property type="entry name" value="FKBP_C"/>
    <property type="match status" value="1"/>
</dbReference>
<gene>
    <name evidence="11" type="primary">tig</name>
    <name evidence="16" type="ORF">JI746_12620</name>
</gene>
<keyword evidence="7 11" id="KW-0143">Chaperone</keyword>
<organism evidence="16 17">
    <name type="scientific">Ramlibacter alkalitolerans</name>
    <dbReference type="NCBI Taxonomy" id="2039631"/>
    <lineage>
        <taxon>Bacteria</taxon>
        <taxon>Pseudomonadati</taxon>
        <taxon>Pseudomonadota</taxon>
        <taxon>Betaproteobacteria</taxon>
        <taxon>Burkholderiales</taxon>
        <taxon>Comamonadaceae</taxon>
        <taxon>Ramlibacter</taxon>
    </lineage>
</organism>
<evidence type="ECO:0000256" key="7">
    <source>
        <dbReference type="ARBA" id="ARBA00023186"/>
    </source>
</evidence>
<dbReference type="InterPro" id="IPR005215">
    <property type="entry name" value="Trig_fac"/>
</dbReference>
<dbReference type="SUPFAM" id="SSF54534">
    <property type="entry name" value="FKBP-like"/>
    <property type="match status" value="1"/>
</dbReference>
<evidence type="ECO:0000256" key="6">
    <source>
        <dbReference type="ARBA" id="ARBA00023110"/>
    </source>
</evidence>
<evidence type="ECO:0000256" key="2">
    <source>
        <dbReference type="ARBA" id="ARBA00005464"/>
    </source>
</evidence>
<keyword evidence="6 11" id="KW-0697">Rotamase</keyword>
<dbReference type="GO" id="GO:0003755">
    <property type="term" value="F:peptidyl-prolyl cis-trans isomerase activity"/>
    <property type="evidence" value="ECO:0007669"/>
    <property type="project" value="UniProtKB-EC"/>
</dbReference>
<dbReference type="EMBL" id="JAEQND010000006">
    <property type="protein sequence ID" value="MBL0425953.1"/>
    <property type="molecule type" value="Genomic_DNA"/>
</dbReference>
<evidence type="ECO:0000256" key="3">
    <source>
        <dbReference type="ARBA" id="ARBA00013194"/>
    </source>
</evidence>
<dbReference type="Proteomes" id="UP000622707">
    <property type="component" value="Unassembled WGS sequence"/>
</dbReference>
<dbReference type="PANTHER" id="PTHR30560">
    <property type="entry name" value="TRIGGER FACTOR CHAPERONE AND PEPTIDYL-PROLYL CIS/TRANS ISOMERASE"/>
    <property type="match status" value="1"/>
</dbReference>
<dbReference type="Pfam" id="PF05698">
    <property type="entry name" value="Trigger_C"/>
    <property type="match status" value="1"/>
</dbReference>
<keyword evidence="8 11" id="KW-0413">Isomerase</keyword>
<evidence type="ECO:0000256" key="1">
    <source>
        <dbReference type="ARBA" id="ARBA00000971"/>
    </source>
</evidence>
<feature type="compositionally biased region" description="Low complexity" evidence="14">
    <location>
        <begin position="438"/>
        <end position="452"/>
    </location>
</feature>
<sequence length="452" mass="50263">MAVTVETLDKLERKMTLTLPVNAIQSEVDQRLKKLARTVKMDGFRPGKVPLSVVAQRYGYSVHYEVMNDKVGEAFAAAANEAKLRVAGQPKITEKEGAPEGELAFDAVFEVYPEVKIGDLADADIERISSDVTDAAIDRTLDILRKQRRTFALRPQDSGAEAGDRVTVDFEGKIDGEPFEGGKAEAFQFMVGEGQMLKEFDDAVRGMKAGESKTFPLAFPADYHGKDVAGKTADFMVTVKKIEAANLPEVDEAFAKTLGIAEGTVEALRADIRRNLEREVKFRLLARNKQAAMDALIARSELDLPNSIVKNEIDRLIESQRNELKQRGLKDADKLPIPEDIVRPQAERRVRLGLVVAELVRANGLEAKPEQIKQHIEELSASYERPADVVRWYYGDNRRLAEVEAIVIENNVTDFILSKARVNEKKVDFDELMGQQTPAMEAPEAPQVQEAA</sequence>
<dbReference type="HAMAP" id="MF_00303">
    <property type="entry name" value="Trigger_factor_Tig"/>
    <property type="match status" value="1"/>
</dbReference>
<dbReference type="InterPro" id="IPR001179">
    <property type="entry name" value="PPIase_FKBP_dom"/>
</dbReference>
<keyword evidence="9 11" id="KW-0131">Cell cycle</keyword>
<dbReference type="SUPFAM" id="SSF102735">
    <property type="entry name" value="Trigger factor ribosome-binding domain"/>
    <property type="match status" value="1"/>
</dbReference>
<dbReference type="EC" id="5.2.1.8" evidence="3 11"/>
<dbReference type="InterPro" id="IPR008880">
    <property type="entry name" value="Trigger_fac_C"/>
</dbReference>
<evidence type="ECO:0000313" key="16">
    <source>
        <dbReference type="EMBL" id="MBL0425953.1"/>
    </source>
</evidence>
<evidence type="ECO:0000256" key="12">
    <source>
        <dbReference type="PROSITE-ProRule" id="PRU00277"/>
    </source>
</evidence>
<evidence type="ECO:0000256" key="4">
    <source>
        <dbReference type="ARBA" id="ARBA00016902"/>
    </source>
</evidence>
<dbReference type="InterPro" id="IPR027304">
    <property type="entry name" value="Trigger_fact/SurA_dom_sf"/>
</dbReference>
<evidence type="ECO:0000256" key="11">
    <source>
        <dbReference type="HAMAP-Rule" id="MF_00303"/>
    </source>
</evidence>
<accession>A0ABS1JNW7</accession>
<dbReference type="Gene3D" id="1.10.3120.10">
    <property type="entry name" value="Trigger factor, C-terminal domain"/>
    <property type="match status" value="1"/>
</dbReference>
<comment type="domain">
    <text evidence="11">Consists of 3 domains; the N-terminus binds the ribosome, the middle domain has PPIase activity, while the C-terminus has intrinsic chaperone activity on its own.</text>
</comment>
<dbReference type="InterPro" id="IPR046357">
    <property type="entry name" value="PPIase_dom_sf"/>
</dbReference>
<keyword evidence="11" id="KW-0963">Cytoplasm</keyword>
<comment type="catalytic activity">
    <reaction evidence="1 11 12">
        <text>[protein]-peptidylproline (omega=180) = [protein]-peptidylproline (omega=0)</text>
        <dbReference type="Rhea" id="RHEA:16237"/>
        <dbReference type="Rhea" id="RHEA-COMP:10747"/>
        <dbReference type="Rhea" id="RHEA-COMP:10748"/>
        <dbReference type="ChEBI" id="CHEBI:83833"/>
        <dbReference type="ChEBI" id="CHEBI:83834"/>
        <dbReference type="EC" id="5.2.1.8"/>
    </reaction>
</comment>
<comment type="subcellular location">
    <subcellularLocation>
        <location evidence="11">Cytoplasm</location>
    </subcellularLocation>
    <text evidence="11">About half TF is bound to the ribosome near the polypeptide exit tunnel while the other half is free in the cytoplasm.</text>
</comment>
<evidence type="ECO:0000313" key="17">
    <source>
        <dbReference type="Proteomes" id="UP000622707"/>
    </source>
</evidence>
<dbReference type="Pfam" id="PF05697">
    <property type="entry name" value="Trigger_N"/>
    <property type="match status" value="1"/>
</dbReference>
<evidence type="ECO:0000256" key="8">
    <source>
        <dbReference type="ARBA" id="ARBA00023235"/>
    </source>
</evidence>